<dbReference type="PRINTS" id="PR00120">
    <property type="entry name" value="HATPASE"/>
</dbReference>
<dbReference type="InterPro" id="IPR001757">
    <property type="entry name" value="P_typ_ATPase"/>
</dbReference>
<protein>
    <submittedName>
        <fullName evidence="13">Uncharacterized protein</fullName>
    </submittedName>
</protein>
<dbReference type="NCBIfam" id="TIGR01494">
    <property type="entry name" value="ATPase_P-type"/>
    <property type="match status" value="1"/>
</dbReference>
<name>A0A835M5P3_9MAGN</name>
<dbReference type="GO" id="GO:0005524">
    <property type="term" value="F:ATP binding"/>
    <property type="evidence" value="ECO:0007669"/>
    <property type="project" value="UniProtKB-KW"/>
</dbReference>
<dbReference type="FunFam" id="3.40.50.1000:FF:000211">
    <property type="entry name" value="Plasma membrane ATPase"/>
    <property type="match status" value="1"/>
</dbReference>
<evidence type="ECO:0000256" key="1">
    <source>
        <dbReference type="ARBA" id="ARBA00001933"/>
    </source>
</evidence>
<dbReference type="PRINTS" id="PR00119">
    <property type="entry name" value="CATATPASE"/>
</dbReference>
<dbReference type="SUPFAM" id="SSF53686">
    <property type="entry name" value="Tryptophan synthase beta subunit-like PLP-dependent enzymes"/>
    <property type="match status" value="1"/>
</dbReference>
<keyword evidence="9" id="KW-0460">Magnesium</keyword>
<keyword evidence="5" id="KW-0812">Transmembrane</keyword>
<comment type="subcellular location">
    <subcellularLocation>
        <location evidence="2">Membrane</location>
        <topology evidence="2">Multi-pass membrane protein</topology>
    </subcellularLocation>
</comment>
<dbReference type="Proteomes" id="UP000631114">
    <property type="component" value="Unassembled WGS sequence"/>
</dbReference>
<dbReference type="InterPro" id="IPR006653">
    <property type="entry name" value="Trp_synth_b_CS"/>
</dbReference>
<gene>
    <name evidence="13" type="ORF">IFM89_013644</name>
</gene>
<organism evidence="13 14">
    <name type="scientific">Coptis chinensis</name>
    <dbReference type="NCBI Taxonomy" id="261450"/>
    <lineage>
        <taxon>Eukaryota</taxon>
        <taxon>Viridiplantae</taxon>
        <taxon>Streptophyta</taxon>
        <taxon>Embryophyta</taxon>
        <taxon>Tracheophyta</taxon>
        <taxon>Spermatophyta</taxon>
        <taxon>Magnoliopsida</taxon>
        <taxon>Ranunculales</taxon>
        <taxon>Ranunculaceae</taxon>
        <taxon>Coptidoideae</taxon>
        <taxon>Coptis</taxon>
    </lineage>
</organism>
<dbReference type="Gene3D" id="3.40.50.1100">
    <property type="match status" value="2"/>
</dbReference>
<dbReference type="InterPro" id="IPR023214">
    <property type="entry name" value="HAD_sf"/>
</dbReference>
<keyword evidence="7" id="KW-0547">Nucleotide-binding</keyword>
<evidence type="ECO:0000256" key="8">
    <source>
        <dbReference type="ARBA" id="ARBA00022840"/>
    </source>
</evidence>
<evidence type="ECO:0000256" key="7">
    <source>
        <dbReference type="ARBA" id="ARBA00022741"/>
    </source>
</evidence>
<dbReference type="PANTHER" id="PTHR48077:SF3">
    <property type="entry name" value="TRYPTOPHAN SYNTHASE"/>
    <property type="match status" value="1"/>
</dbReference>
<evidence type="ECO:0000313" key="13">
    <source>
        <dbReference type="EMBL" id="KAF9620618.1"/>
    </source>
</evidence>
<keyword evidence="14" id="KW-1185">Reference proteome</keyword>
<evidence type="ECO:0000256" key="2">
    <source>
        <dbReference type="ARBA" id="ARBA00004141"/>
    </source>
</evidence>
<keyword evidence="4" id="KW-0597">Phosphoprotein</keyword>
<comment type="cofactor">
    <cofactor evidence="1">
        <name>pyridoxal 5'-phosphate</name>
        <dbReference type="ChEBI" id="CHEBI:597326"/>
    </cofactor>
</comment>
<dbReference type="InterPro" id="IPR036412">
    <property type="entry name" value="HAD-like_sf"/>
</dbReference>
<dbReference type="InterPro" id="IPR023026">
    <property type="entry name" value="Trp_synth_beta/beta-like"/>
</dbReference>
<dbReference type="PROSITE" id="PS00168">
    <property type="entry name" value="TRP_SYNTHASE_BETA"/>
    <property type="match status" value="1"/>
</dbReference>
<keyword evidence="12" id="KW-0472">Membrane</keyword>
<dbReference type="EMBL" id="JADFTS010000002">
    <property type="protein sequence ID" value="KAF9620618.1"/>
    <property type="molecule type" value="Genomic_DNA"/>
</dbReference>
<accession>A0A835M5P3</accession>
<keyword evidence="6" id="KW-0479">Metal-binding</keyword>
<sequence>MLVESLLYFAERLTEHYKGPNDEGLDIYLKREDLNHTGAHKINNVVAQALLAKRFGLECIIYLGARDMERRSFNVFRMRLLSTKVRAVHSGTATLKDATSKAIRYWALEKWGGKPDVLVARVVGGGSNVMGLFHEFVDDSDVRLIEGGGGGGHGVDSGHHLGMGTNMYPSSALLGQNKDESIAALPIDDLIPKADGFVGVFPEHKYEIVKRLQARKHICGMTGDGVNDAHALKKADIGIAIADSTDDAARSASDIVLTEPA</sequence>
<reference evidence="13 14" key="1">
    <citation type="submission" date="2020-10" db="EMBL/GenBank/DDBJ databases">
        <title>The Coptis chinensis genome and diversification of protoberbering-type alkaloids.</title>
        <authorList>
            <person name="Wang B."/>
            <person name="Shu S."/>
            <person name="Song C."/>
            <person name="Liu Y."/>
        </authorList>
    </citation>
    <scope>NUCLEOTIDE SEQUENCE [LARGE SCALE GENOMIC DNA]</scope>
    <source>
        <strain evidence="13">HL-2020</strain>
        <tissue evidence="13">Leaf</tissue>
    </source>
</reference>
<evidence type="ECO:0000256" key="5">
    <source>
        <dbReference type="ARBA" id="ARBA00022692"/>
    </source>
</evidence>
<evidence type="ECO:0000256" key="4">
    <source>
        <dbReference type="ARBA" id="ARBA00022553"/>
    </source>
</evidence>
<keyword evidence="8" id="KW-0067">ATP-binding</keyword>
<evidence type="ECO:0000256" key="3">
    <source>
        <dbReference type="ARBA" id="ARBA00008804"/>
    </source>
</evidence>
<evidence type="ECO:0000313" key="14">
    <source>
        <dbReference type="Proteomes" id="UP000631114"/>
    </source>
</evidence>
<dbReference type="OrthoDB" id="2929958at2759"/>
<evidence type="ECO:0000256" key="10">
    <source>
        <dbReference type="ARBA" id="ARBA00022898"/>
    </source>
</evidence>
<evidence type="ECO:0000256" key="9">
    <source>
        <dbReference type="ARBA" id="ARBA00022842"/>
    </source>
</evidence>
<dbReference type="GO" id="GO:0046872">
    <property type="term" value="F:metal ion binding"/>
    <property type="evidence" value="ECO:0007669"/>
    <property type="project" value="UniProtKB-KW"/>
</dbReference>
<dbReference type="InterPro" id="IPR036052">
    <property type="entry name" value="TrpB-like_PALP_sf"/>
</dbReference>
<evidence type="ECO:0000256" key="6">
    <source>
        <dbReference type="ARBA" id="ARBA00022723"/>
    </source>
</evidence>
<proteinExistence type="inferred from homology"/>
<dbReference type="PANTHER" id="PTHR48077">
    <property type="entry name" value="TRYPTOPHAN SYNTHASE-RELATED"/>
    <property type="match status" value="1"/>
</dbReference>
<dbReference type="SUPFAM" id="SSF56784">
    <property type="entry name" value="HAD-like"/>
    <property type="match status" value="1"/>
</dbReference>
<dbReference type="GO" id="GO:0016887">
    <property type="term" value="F:ATP hydrolysis activity"/>
    <property type="evidence" value="ECO:0007669"/>
    <property type="project" value="InterPro"/>
</dbReference>
<evidence type="ECO:0000256" key="11">
    <source>
        <dbReference type="ARBA" id="ARBA00022989"/>
    </source>
</evidence>
<comment type="caution">
    <text evidence="13">The sequence shown here is derived from an EMBL/GenBank/DDBJ whole genome shotgun (WGS) entry which is preliminary data.</text>
</comment>
<keyword evidence="10" id="KW-0663">Pyridoxal phosphate</keyword>
<dbReference type="GO" id="GO:0009570">
    <property type="term" value="C:chloroplast stroma"/>
    <property type="evidence" value="ECO:0007669"/>
    <property type="project" value="TreeGrafter"/>
</dbReference>
<dbReference type="GO" id="GO:0016020">
    <property type="term" value="C:membrane"/>
    <property type="evidence" value="ECO:0007669"/>
    <property type="project" value="UniProtKB-SubCell"/>
</dbReference>
<evidence type="ECO:0000256" key="12">
    <source>
        <dbReference type="ARBA" id="ARBA00023136"/>
    </source>
</evidence>
<dbReference type="AlphaFoldDB" id="A0A835M5P3"/>
<dbReference type="GO" id="GO:0004834">
    <property type="term" value="F:tryptophan synthase activity"/>
    <property type="evidence" value="ECO:0007669"/>
    <property type="project" value="InterPro"/>
</dbReference>
<keyword evidence="11" id="KW-1133">Transmembrane helix</keyword>
<comment type="similarity">
    <text evidence="3">Belongs to the cation transport ATPase (P-type) (TC 3.A.3) family. Type IIIA subfamily.</text>
</comment>
<dbReference type="Gene3D" id="3.40.50.1000">
    <property type="entry name" value="HAD superfamily/HAD-like"/>
    <property type="match status" value="1"/>
</dbReference>